<keyword evidence="2 5" id="KW-0812">Transmembrane</keyword>
<evidence type="ECO:0000256" key="4">
    <source>
        <dbReference type="ARBA" id="ARBA00023136"/>
    </source>
</evidence>
<dbReference type="RefSeq" id="WP_114795355.1">
    <property type="nucleotide sequence ID" value="NZ_QQZY01000002.1"/>
</dbReference>
<keyword evidence="3 5" id="KW-1133">Transmembrane helix</keyword>
<evidence type="ECO:0000313" key="8">
    <source>
        <dbReference type="Proteomes" id="UP000254134"/>
    </source>
</evidence>
<dbReference type="EMBL" id="QQZY01000002">
    <property type="protein sequence ID" value="RDI75119.1"/>
    <property type="molecule type" value="Genomic_DNA"/>
</dbReference>
<dbReference type="Pfam" id="PF06803">
    <property type="entry name" value="DUF1232"/>
    <property type="match status" value="1"/>
</dbReference>
<accession>A0A7M2YYK8</accession>
<sequence length="136" mass="14398">MPAWLPIVAAVAAVGLTLYAAFVLALVAAGRREGARALAGFVPDCAVLCARLLRDPGVKHRHRLLLALLVAYLALPFDLVPDVIPVAGQLDDAIVVAVVLRIVLRGSGVERVRRHWPGPEASLRLVLRLAGAQPAP</sequence>
<name>A0A7M2YYK8_9ACTN</name>
<protein>
    <recommendedName>
        <fullName evidence="6">DUF1232 domain-containing protein</fullName>
    </recommendedName>
</protein>
<dbReference type="Proteomes" id="UP000254134">
    <property type="component" value="Unassembled WGS sequence"/>
</dbReference>
<reference evidence="8" key="2">
    <citation type="journal article" date="2019" name="MicrobiologyOpen">
        <title>High-quality draft genome sequence of Gaiella occulta isolated from a 150 meter deep mineral water borehole and comparison with the genome sequences of other deep-branching lineages of the phylum Actinobacteria.</title>
        <authorList>
            <person name="Severino R."/>
            <person name="Froufe H.J.C."/>
            <person name="Barroso C."/>
            <person name="Albuquerque L."/>
            <person name="Lobo-da-Cunha A."/>
            <person name="da Costa M.S."/>
            <person name="Egas C."/>
        </authorList>
    </citation>
    <scope>NUCLEOTIDE SEQUENCE [LARGE SCALE GENOMIC DNA]</scope>
    <source>
        <strain evidence="8">F2-233</strain>
    </source>
</reference>
<evidence type="ECO:0000256" key="1">
    <source>
        <dbReference type="ARBA" id="ARBA00004127"/>
    </source>
</evidence>
<proteinExistence type="predicted"/>
<evidence type="ECO:0000313" key="7">
    <source>
        <dbReference type="EMBL" id="RDI75119.1"/>
    </source>
</evidence>
<evidence type="ECO:0000256" key="2">
    <source>
        <dbReference type="ARBA" id="ARBA00022692"/>
    </source>
</evidence>
<gene>
    <name evidence="7" type="ORF">Gocc_0917</name>
</gene>
<evidence type="ECO:0000256" key="5">
    <source>
        <dbReference type="SAM" id="Phobius"/>
    </source>
</evidence>
<dbReference type="AlphaFoldDB" id="A0A7M2YYK8"/>
<dbReference type="InterPro" id="IPR010652">
    <property type="entry name" value="DUF1232"/>
</dbReference>
<dbReference type="GO" id="GO:0012505">
    <property type="term" value="C:endomembrane system"/>
    <property type="evidence" value="ECO:0007669"/>
    <property type="project" value="UniProtKB-SubCell"/>
</dbReference>
<comment type="subcellular location">
    <subcellularLocation>
        <location evidence="1">Endomembrane system</location>
        <topology evidence="1">Multi-pass membrane protein</topology>
    </subcellularLocation>
</comment>
<organism evidence="7 8">
    <name type="scientific">Gaiella occulta</name>
    <dbReference type="NCBI Taxonomy" id="1002870"/>
    <lineage>
        <taxon>Bacteria</taxon>
        <taxon>Bacillati</taxon>
        <taxon>Actinomycetota</taxon>
        <taxon>Thermoleophilia</taxon>
        <taxon>Gaiellales</taxon>
        <taxon>Gaiellaceae</taxon>
        <taxon>Gaiella</taxon>
    </lineage>
</organism>
<feature type="domain" description="DUF1232" evidence="6">
    <location>
        <begin position="63"/>
        <end position="97"/>
    </location>
</feature>
<feature type="transmembrane region" description="Helical" evidence="5">
    <location>
        <begin position="6"/>
        <end position="29"/>
    </location>
</feature>
<keyword evidence="8" id="KW-1185">Reference proteome</keyword>
<dbReference type="OrthoDB" id="9804184at2"/>
<reference evidence="7 8" key="1">
    <citation type="submission" date="2018-07" db="EMBL/GenBank/DDBJ databases">
        <title>High-quality-draft genome sequence of Gaiella occulta.</title>
        <authorList>
            <person name="Severino R."/>
            <person name="Froufe H.J.C."/>
            <person name="Rainey F.A."/>
            <person name="Barroso C."/>
            <person name="Albuquerque L."/>
            <person name="Lobo-Da-Cunha A."/>
            <person name="Da Costa M.S."/>
            <person name="Egas C."/>
        </authorList>
    </citation>
    <scope>NUCLEOTIDE SEQUENCE [LARGE SCALE GENOMIC DNA]</scope>
    <source>
        <strain evidence="7 8">F2-233</strain>
    </source>
</reference>
<evidence type="ECO:0000256" key="3">
    <source>
        <dbReference type="ARBA" id="ARBA00022989"/>
    </source>
</evidence>
<comment type="caution">
    <text evidence="7">The sequence shown here is derived from an EMBL/GenBank/DDBJ whole genome shotgun (WGS) entry which is preliminary data.</text>
</comment>
<evidence type="ECO:0000259" key="6">
    <source>
        <dbReference type="Pfam" id="PF06803"/>
    </source>
</evidence>
<feature type="transmembrane region" description="Helical" evidence="5">
    <location>
        <begin position="64"/>
        <end position="80"/>
    </location>
</feature>
<keyword evidence="4 5" id="KW-0472">Membrane</keyword>